<evidence type="ECO:0000256" key="6">
    <source>
        <dbReference type="SAM" id="Phobius"/>
    </source>
</evidence>
<feature type="transmembrane region" description="Helical" evidence="6">
    <location>
        <begin position="182"/>
        <end position="202"/>
    </location>
</feature>
<dbReference type="AlphaFoldDB" id="A0A9J6Q511"/>
<feature type="transmembrane region" description="Helical" evidence="6">
    <location>
        <begin position="267"/>
        <end position="285"/>
    </location>
</feature>
<evidence type="ECO:0000256" key="2">
    <source>
        <dbReference type="ARBA" id="ARBA00022475"/>
    </source>
</evidence>
<feature type="transmembrane region" description="Helical" evidence="6">
    <location>
        <begin position="147"/>
        <end position="170"/>
    </location>
</feature>
<keyword evidence="5 6" id="KW-0472">Membrane</keyword>
<feature type="domain" description="MASE1" evidence="7">
    <location>
        <begin position="15"/>
        <end position="284"/>
    </location>
</feature>
<evidence type="ECO:0000313" key="9">
    <source>
        <dbReference type="Proteomes" id="UP001063816"/>
    </source>
</evidence>
<keyword evidence="4 6" id="KW-1133">Transmembrane helix</keyword>
<name>A0A9J6Q511_9ENTR</name>
<comment type="subcellular location">
    <subcellularLocation>
        <location evidence="1">Cell membrane</location>
        <topology evidence="1">Multi-pass membrane protein</topology>
    </subcellularLocation>
</comment>
<protein>
    <submittedName>
        <fullName evidence="8">MASE1 domain-containing protein</fullName>
    </submittedName>
</protein>
<organism evidence="8 9">
    <name type="scientific">Silvania hatchlandensis</name>
    <dbReference type="NCBI Taxonomy" id="2926469"/>
    <lineage>
        <taxon>Bacteria</taxon>
        <taxon>Pseudomonadati</taxon>
        <taxon>Pseudomonadota</taxon>
        <taxon>Gammaproteobacteria</taxon>
        <taxon>Enterobacterales</taxon>
        <taxon>Enterobacteriaceae</taxon>
        <taxon>Silvania</taxon>
    </lineage>
</organism>
<feature type="transmembrane region" description="Helical" evidence="6">
    <location>
        <begin position="117"/>
        <end position="141"/>
    </location>
</feature>
<evidence type="ECO:0000256" key="3">
    <source>
        <dbReference type="ARBA" id="ARBA00022692"/>
    </source>
</evidence>
<dbReference type="RefSeq" id="WP_271281167.1">
    <property type="nucleotide sequence ID" value="NZ_JAMGZK010000038.1"/>
</dbReference>
<keyword evidence="3 6" id="KW-0812">Transmembrane</keyword>
<dbReference type="EMBL" id="JAMGZK010000038">
    <property type="protein sequence ID" value="MCU6663421.1"/>
    <property type="molecule type" value="Genomic_DNA"/>
</dbReference>
<dbReference type="Pfam" id="PF05231">
    <property type="entry name" value="MASE1"/>
    <property type="match status" value="1"/>
</dbReference>
<evidence type="ECO:0000256" key="5">
    <source>
        <dbReference type="ARBA" id="ARBA00023136"/>
    </source>
</evidence>
<dbReference type="Proteomes" id="UP001063816">
    <property type="component" value="Unassembled WGS sequence"/>
</dbReference>
<reference evidence="8" key="1">
    <citation type="submission" date="2022-05" db="EMBL/GenBank/DDBJ databases">
        <title>Description of a novel species of Leclercia; Leclercia tamurae and the Proposal for a Novel Genus Silvania gen. nov. Containing Two Novel Species Silvania hatchlandensis sp. nov. and Silvania confinis sp. nov. Isolated from the Rhizosphere of Oak.</title>
        <authorList>
            <person name="Maddock D.W."/>
            <person name="Brady C.L."/>
            <person name="Denman S."/>
            <person name="Arnold D."/>
        </authorList>
    </citation>
    <scope>NUCLEOTIDE SEQUENCE</scope>
    <source>
        <strain evidence="8">H19S6</strain>
    </source>
</reference>
<feature type="transmembrane region" description="Helical" evidence="6">
    <location>
        <begin position="7"/>
        <end position="29"/>
    </location>
</feature>
<keyword evidence="9" id="KW-1185">Reference proteome</keyword>
<feature type="transmembrane region" description="Helical" evidence="6">
    <location>
        <begin position="60"/>
        <end position="80"/>
    </location>
</feature>
<dbReference type="InterPro" id="IPR007895">
    <property type="entry name" value="MASE1"/>
</dbReference>
<feature type="transmembrane region" description="Helical" evidence="6">
    <location>
        <begin position="86"/>
        <end position="105"/>
    </location>
</feature>
<evidence type="ECO:0000313" key="8">
    <source>
        <dbReference type="EMBL" id="MCU6663421.1"/>
    </source>
</evidence>
<evidence type="ECO:0000256" key="4">
    <source>
        <dbReference type="ARBA" id="ARBA00022989"/>
    </source>
</evidence>
<feature type="transmembrane region" description="Helical" evidence="6">
    <location>
        <begin position="35"/>
        <end position="53"/>
    </location>
</feature>
<evidence type="ECO:0000256" key="1">
    <source>
        <dbReference type="ARBA" id="ARBA00004651"/>
    </source>
</evidence>
<comment type="caution">
    <text evidence="8">The sequence shown here is derived from an EMBL/GenBank/DDBJ whole genome shotgun (WGS) entry which is preliminary data.</text>
</comment>
<feature type="transmembrane region" description="Helical" evidence="6">
    <location>
        <begin position="208"/>
        <end position="229"/>
    </location>
</feature>
<evidence type="ECO:0000259" key="7">
    <source>
        <dbReference type="Pfam" id="PF05231"/>
    </source>
</evidence>
<accession>A0A9J6Q511</accession>
<keyword evidence="2" id="KW-1003">Cell membrane</keyword>
<sequence length="416" mass="45624">MKADKKTLAVMLLAWGALYYLLGWISLFLDGPATRLPFIWLPAGVAVTAFLITQHKQWPALFITLLLARLLLGVTFQHVLHLSLMLGLFSLTSNMGIAWSVRYFSRGYDRLHKIVNWVISTVAISALAALAGVGWLSYLAGTSQMQWLWIAWSANVTSTLFVTPPLMGLITSDEKVAPQKPILGLCLAIAVLLVTLLTFSGVPDSGDNIALIYSLACLPLVLVAATTIVCGDRLGSLAFILFSIVVIYASWQETGPFYFARLAPEESIMLAQCYLSAAALLLVFIRAQKRHATRTDRGTRDIAYSLDLESGQLVWNPHAQSALAASLALITRREALLAQVPDPQQQALMAARWQAVAQNVPVAETFRFTLAIDGQKPTLMAERNMLMMADNDRPVIVAFWSEESGGLFQPTTEEEG</sequence>
<feature type="transmembrane region" description="Helical" evidence="6">
    <location>
        <begin position="234"/>
        <end position="251"/>
    </location>
</feature>
<gene>
    <name evidence="8" type="ORF">M8014_03560</name>
</gene>
<dbReference type="GO" id="GO:0005886">
    <property type="term" value="C:plasma membrane"/>
    <property type="evidence" value="ECO:0007669"/>
    <property type="project" value="UniProtKB-SubCell"/>
</dbReference>
<proteinExistence type="predicted"/>